<dbReference type="AlphaFoldDB" id="A0A245ZNE9"/>
<gene>
    <name evidence="1" type="ORF">SPDO_12850</name>
</gene>
<dbReference type="Proteomes" id="UP000197290">
    <property type="component" value="Unassembled WGS sequence"/>
</dbReference>
<keyword evidence="2" id="KW-1185">Reference proteome</keyword>
<dbReference type="InterPro" id="IPR029063">
    <property type="entry name" value="SAM-dependent_MTases_sf"/>
</dbReference>
<dbReference type="OrthoDB" id="799111at2"/>
<comment type="caution">
    <text evidence="1">The sequence shown here is derived from an EMBL/GenBank/DDBJ whole genome shotgun (WGS) entry which is preliminary data.</text>
</comment>
<accession>A0A245ZNE9</accession>
<organism evidence="1 2">
    <name type="scientific">Sphingomonas dokdonensis</name>
    <dbReference type="NCBI Taxonomy" id="344880"/>
    <lineage>
        <taxon>Bacteria</taxon>
        <taxon>Pseudomonadati</taxon>
        <taxon>Pseudomonadota</taxon>
        <taxon>Alphaproteobacteria</taxon>
        <taxon>Sphingomonadales</taxon>
        <taxon>Sphingomonadaceae</taxon>
        <taxon>Sphingomonas</taxon>
    </lineage>
</organism>
<evidence type="ECO:0000313" key="1">
    <source>
        <dbReference type="EMBL" id="OWK31278.1"/>
    </source>
</evidence>
<evidence type="ECO:0000313" key="2">
    <source>
        <dbReference type="Proteomes" id="UP000197290"/>
    </source>
</evidence>
<sequence length="229" mass="25930">MRRFKVVQALLDLYESPCYLEIGVQNGITFHQTHAARKVAVDPVFRFDVDAARQQPENANSDYHQIPSDEYFCSEGANEAFDVIFLDGLHTFDQTLRDFNNALGLLKPGGVILIDDTMPSTYAASLPDQGLSARVRRATEPDNRAWMGDVFRLVYFIRDYFPQYSYATLEDNHGQTIVWKSQRISTSNPRSVEAIARLEFADMIIHRRELNIAQLADVLPELIAAQSAA</sequence>
<dbReference type="SUPFAM" id="SSF53335">
    <property type="entry name" value="S-adenosyl-L-methionine-dependent methyltransferases"/>
    <property type="match status" value="1"/>
</dbReference>
<evidence type="ECO:0008006" key="3">
    <source>
        <dbReference type="Google" id="ProtNLM"/>
    </source>
</evidence>
<reference evidence="1 2" key="1">
    <citation type="submission" date="2017-03" db="EMBL/GenBank/DDBJ databases">
        <title>Genome sequence of Sphingomonas dokdonensis DSM 21029.</title>
        <authorList>
            <person name="Poehlein A."/>
            <person name="Wuebbeler J.H."/>
            <person name="Steinbuechel A."/>
            <person name="Daniel R."/>
        </authorList>
    </citation>
    <scope>NUCLEOTIDE SEQUENCE [LARGE SCALE GENOMIC DNA]</scope>
    <source>
        <strain evidence="1 2">DSM 21029</strain>
    </source>
</reference>
<name>A0A245ZNE9_9SPHN</name>
<proteinExistence type="predicted"/>
<dbReference type="EMBL" id="NBBI01000002">
    <property type="protein sequence ID" value="OWK31278.1"/>
    <property type="molecule type" value="Genomic_DNA"/>
</dbReference>
<dbReference type="RefSeq" id="WP_088366638.1">
    <property type="nucleotide sequence ID" value="NZ_NBBI01000002.1"/>
</dbReference>
<dbReference type="Pfam" id="PF13578">
    <property type="entry name" value="Methyltransf_24"/>
    <property type="match status" value="1"/>
</dbReference>
<dbReference type="Gene3D" id="3.40.50.150">
    <property type="entry name" value="Vaccinia Virus protein VP39"/>
    <property type="match status" value="1"/>
</dbReference>
<protein>
    <recommendedName>
        <fullName evidence="3">Class I SAM-dependent methyltransferase</fullName>
    </recommendedName>
</protein>